<dbReference type="GO" id="GO:0003677">
    <property type="term" value="F:DNA binding"/>
    <property type="evidence" value="ECO:0007669"/>
    <property type="project" value="UniProtKB-KW"/>
</dbReference>
<dbReference type="AlphaFoldDB" id="A0AA88C7L8"/>
<evidence type="ECO:0000313" key="7">
    <source>
        <dbReference type="Proteomes" id="UP000619512"/>
    </source>
</evidence>
<evidence type="ECO:0000256" key="3">
    <source>
        <dbReference type="ARBA" id="ARBA00023125"/>
    </source>
</evidence>
<dbReference type="PRINTS" id="PR00039">
    <property type="entry name" value="HTHLYSR"/>
</dbReference>
<keyword evidence="2" id="KW-0805">Transcription regulation</keyword>
<dbReference type="PROSITE" id="PS50931">
    <property type="entry name" value="HTH_LYSR"/>
    <property type="match status" value="1"/>
</dbReference>
<dbReference type="PANTHER" id="PTHR30118">
    <property type="entry name" value="HTH-TYPE TRANSCRIPTIONAL REGULATOR LEUO-RELATED"/>
    <property type="match status" value="1"/>
</dbReference>
<reference evidence="6" key="1">
    <citation type="journal article" date="2014" name="Int. J. Syst. Evol. Microbiol.">
        <title>Complete genome sequence of Corynebacterium casei LMG S-19264T (=DSM 44701T), isolated from a smear-ripened cheese.</title>
        <authorList>
            <consortium name="US DOE Joint Genome Institute (JGI-PGF)"/>
            <person name="Walter F."/>
            <person name="Albersmeier A."/>
            <person name="Kalinowski J."/>
            <person name="Ruckert C."/>
        </authorList>
    </citation>
    <scope>NUCLEOTIDE SEQUENCE</scope>
    <source>
        <strain evidence="6">KCTC 12344</strain>
    </source>
</reference>
<evidence type="ECO:0000256" key="1">
    <source>
        <dbReference type="ARBA" id="ARBA00009437"/>
    </source>
</evidence>
<dbReference type="PANTHER" id="PTHR30118:SF15">
    <property type="entry name" value="TRANSCRIPTIONAL REGULATORY PROTEIN"/>
    <property type="match status" value="1"/>
</dbReference>
<dbReference type="EMBL" id="BMWW01000006">
    <property type="protein sequence ID" value="GGY97791.1"/>
    <property type="molecule type" value="Genomic_DNA"/>
</dbReference>
<evidence type="ECO:0000256" key="2">
    <source>
        <dbReference type="ARBA" id="ARBA00023015"/>
    </source>
</evidence>
<gene>
    <name evidence="6" type="ORF">GCM10007388_34060</name>
</gene>
<keyword evidence="4" id="KW-0804">Transcription</keyword>
<dbReference type="InterPro" id="IPR037402">
    <property type="entry name" value="YidZ_PBP2"/>
</dbReference>
<name>A0AA88C7L8_9BURK</name>
<dbReference type="SUPFAM" id="SSF53850">
    <property type="entry name" value="Periplasmic binding protein-like II"/>
    <property type="match status" value="1"/>
</dbReference>
<dbReference type="InterPro" id="IPR036390">
    <property type="entry name" value="WH_DNA-bd_sf"/>
</dbReference>
<dbReference type="InterPro" id="IPR000847">
    <property type="entry name" value="LysR_HTH_N"/>
</dbReference>
<dbReference type="SUPFAM" id="SSF46785">
    <property type="entry name" value="Winged helix' DNA-binding domain"/>
    <property type="match status" value="1"/>
</dbReference>
<dbReference type="Gene3D" id="1.10.10.10">
    <property type="entry name" value="Winged helix-like DNA-binding domain superfamily/Winged helix DNA-binding domain"/>
    <property type="match status" value="1"/>
</dbReference>
<comment type="caution">
    <text evidence="6">The sequence shown here is derived from an EMBL/GenBank/DDBJ whole genome shotgun (WGS) entry which is preliminary data.</text>
</comment>
<evidence type="ECO:0000256" key="4">
    <source>
        <dbReference type="ARBA" id="ARBA00023163"/>
    </source>
</evidence>
<dbReference type="InterPro" id="IPR036388">
    <property type="entry name" value="WH-like_DNA-bd_sf"/>
</dbReference>
<dbReference type="Proteomes" id="UP000619512">
    <property type="component" value="Unassembled WGS sequence"/>
</dbReference>
<comment type="similarity">
    <text evidence="1">Belongs to the LysR transcriptional regulatory family.</text>
</comment>
<accession>A0AA88C7L8</accession>
<dbReference type="CDD" id="cd08417">
    <property type="entry name" value="PBP2_Nitroaromatics_like"/>
    <property type="match status" value="1"/>
</dbReference>
<sequence>MEVINPIYGRSERKCMRFDVNLLKVLESIYANGGITGAANALHLTQPAITHSLNRLRQMFDDPLFVRQGNRMVPTFKTRTLMPRIQFHLSGLRAAVEAAGEFDPAQVDAVFTVGFRDVLESSMLPTLVRHITAQAPKVKLISRRVPREDVDRQLVSGAIDLVIDRSTHTDSRINSAFLAHETMVVVLRADHPLAAGTLRTREFLAAKHVSVVSHGGPDPLDQLLLEGGKARDIGMVCQHYFSACQVVAGSDWLLVAPAGYANAMAALLPIAVRPLPIRLKPLRIEMYWHAALDEDPGQRWLRGLIAEAYREG</sequence>
<dbReference type="Pfam" id="PF03466">
    <property type="entry name" value="LysR_substrate"/>
    <property type="match status" value="1"/>
</dbReference>
<reference evidence="6" key="2">
    <citation type="submission" date="2022-12" db="EMBL/GenBank/DDBJ databases">
        <authorList>
            <person name="Sun Q."/>
            <person name="Kim S."/>
        </authorList>
    </citation>
    <scope>NUCLEOTIDE SEQUENCE</scope>
    <source>
        <strain evidence="6">KCTC 12344</strain>
    </source>
</reference>
<keyword evidence="3" id="KW-0238">DNA-binding</keyword>
<dbReference type="Pfam" id="PF00126">
    <property type="entry name" value="HTH_1"/>
    <property type="match status" value="1"/>
</dbReference>
<protein>
    <submittedName>
        <fullName evidence="6">LysR family transcriptional regulator</fullName>
    </submittedName>
</protein>
<dbReference type="InterPro" id="IPR005119">
    <property type="entry name" value="LysR_subst-bd"/>
</dbReference>
<dbReference type="GO" id="GO:0003700">
    <property type="term" value="F:DNA-binding transcription factor activity"/>
    <property type="evidence" value="ECO:0007669"/>
    <property type="project" value="InterPro"/>
</dbReference>
<proteinExistence type="inferred from homology"/>
<organism evidence="6 7">
    <name type="scientific">Pseudoduganella plicata</name>
    <dbReference type="NCBI Taxonomy" id="321984"/>
    <lineage>
        <taxon>Bacteria</taxon>
        <taxon>Pseudomonadati</taxon>
        <taxon>Pseudomonadota</taxon>
        <taxon>Betaproteobacteria</taxon>
        <taxon>Burkholderiales</taxon>
        <taxon>Oxalobacteraceae</taxon>
        <taxon>Telluria group</taxon>
        <taxon>Pseudoduganella</taxon>
    </lineage>
</organism>
<feature type="domain" description="HTH lysR-type" evidence="5">
    <location>
        <begin position="18"/>
        <end position="75"/>
    </location>
</feature>
<dbReference type="Gene3D" id="3.40.190.10">
    <property type="entry name" value="Periplasmic binding protein-like II"/>
    <property type="match status" value="2"/>
</dbReference>
<dbReference type="InterPro" id="IPR050389">
    <property type="entry name" value="LysR-type_TF"/>
</dbReference>
<evidence type="ECO:0000259" key="5">
    <source>
        <dbReference type="PROSITE" id="PS50931"/>
    </source>
</evidence>
<evidence type="ECO:0000313" key="6">
    <source>
        <dbReference type="EMBL" id="GGY97791.1"/>
    </source>
</evidence>